<proteinExistence type="inferred from homology"/>
<feature type="domain" description="Reverse transcriptase" evidence="2">
    <location>
        <begin position="1"/>
        <end position="290"/>
    </location>
</feature>
<dbReference type="Proteomes" id="UP000245539">
    <property type="component" value="Unassembled WGS sequence"/>
</dbReference>
<comment type="caution">
    <text evidence="3">The sequence shown here is derived from an EMBL/GenBank/DDBJ whole genome shotgun (WGS) entry which is preliminary data.</text>
</comment>
<dbReference type="CDD" id="cd01651">
    <property type="entry name" value="RT_G2_intron"/>
    <property type="match status" value="1"/>
</dbReference>
<dbReference type="SUPFAM" id="SSF56672">
    <property type="entry name" value="DNA/RNA polymerases"/>
    <property type="match status" value="1"/>
</dbReference>
<dbReference type="InterPro" id="IPR000477">
    <property type="entry name" value="RT_dom"/>
</dbReference>
<keyword evidence="4" id="KW-1185">Reference proteome</keyword>
<dbReference type="InterPro" id="IPR051083">
    <property type="entry name" value="GrpII_Intron_Splice-Mob/Def"/>
</dbReference>
<evidence type="ECO:0000259" key="2">
    <source>
        <dbReference type="PROSITE" id="PS50878"/>
    </source>
</evidence>
<dbReference type="InterPro" id="IPR043502">
    <property type="entry name" value="DNA/RNA_pol_sf"/>
</dbReference>
<dbReference type="PROSITE" id="PS50878">
    <property type="entry name" value="RT_POL"/>
    <property type="match status" value="1"/>
</dbReference>
<gene>
    <name evidence="3" type="ORF">DKW60_13455</name>
</gene>
<reference evidence="3 4" key="1">
    <citation type="submission" date="2018-05" db="EMBL/GenBank/DDBJ databases">
        <title>Leucothrix arctica sp. nov., isolated from Arctic seawater.</title>
        <authorList>
            <person name="Choi A."/>
            <person name="Baek K."/>
        </authorList>
    </citation>
    <scope>NUCLEOTIDE SEQUENCE [LARGE SCALE GENOMIC DNA]</scope>
    <source>
        <strain evidence="3 4">JCM 18388</strain>
    </source>
</reference>
<name>A0A317CBP9_9GAMM</name>
<dbReference type="PANTHER" id="PTHR34047">
    <property type="entry name" value="NUCLEAR INTRON MATURASE 1, MITOCHONDRIAL-RELATED"/>
    <property type="match status" value="1"/>
</dbReference>
<evidence type="ECO:0000313" key="3">
    <source>
        <dbReference type="EMBL" id="PWQ96054.1"/>
    </source>
</evidence>
<evidence type="ECO:0000256" key="1">
    <source>
        <dbReference type="ARBA" id="ARBA00034120"/>
    </source>
</evidence>
<protein>
    <submittedName>
        <fullName evidence="3">RNA-dependent DNA polymerase</fullName>
    </submittedName>
</protein>
<evidence type="ECO:0000313" key="4">
    <source>
        <dbReference type="Proteomes" id="UP000245539"/>
    </source>
</evidence>
<dbReference type="OrthoDB" id="9793236at2"/>
<dbReference type="AlphaFoldDB" id="A0A317CBP9"/>
<accession>A0A317CBP9</accession>
<dbReference type="PANTHER" id="PTHR34047:SF8">
    <property type="entry name" value="PROTEIN YKFC"/>
    <property type="match status" value="1"/>
</dbReference>
<organism evidence="3 4">
    <name type="scientific">Leucothrix pacifica</name>
    <dbReference type="NCBI Taxonomy" id="1247513"/>
    <lineage>
        <taxon>Bacteria</taxon>
        <taxon>Pseudomonadati</taxon>
        <taxon>Pseudomonadota</taxon>
        <taxon>Gammaproteobacteria</taxon>
        <taxon>Thiotrichales</taxon>
        <taxon>Thiotrichaceae</taxon>
        <taxon>Leucothrix</taxon>
    </lineage>
</organism>
<sequence>MSEAIPLSSLSLYEITQWDNLLQAWKKAAKGKRSKHAAASFEHQLADELLLLQAQLRAGSYQPGAYTHFYIHEPKCRKISAAPFRDRVVHHALCNMIEPCFEKIFIADSYANRVGKGTHKAINRFQHFSKQYRYVLRMDIVKHFPSLDHQILNDFLCKQIVDEKVTELIRVVLESGKHVHQQDHEPHYFPGDDLLSAMRPKGLPIGNLTSQFWSNCYLHPLDLFVKRGLSCRGYLRYVDDFALFSDSKAQLWQWKREVIDFLAQLRLRIHEHAAQVTPCSTGIPWLGFVIYPSHKRLKSRKVVHASRHLGKKYDEWQQGKISFAEFDACVQGWINHVRYADSWGLRKHILRPFKH</sequence>
<dbReference type="Pfam" id="PF00078">
    <property type="entry name" value="RVT_1"/>
    <property type="match status" value="1"/>
</dbReference>
<dbReference type="EMBL" id="QGKM01000039">
    <property type="protein sequence ID" value="PWQ96054.1"/>
    <property type="molecule type" value="Genomic_DNA"/>
</dbReference>
<dbReference type="RefSeq" id="WP_109838177.1">
    <property type="nucleotide sequence ID" value="NZ_QGKM01000039.1"/>
</dbReference>
<comment type="similarity">
    <text evidence="1">Belongs to the bacterial reverse transcriptase family.</text>
</comment>